<evidence type="ECO:0000256" key="4">
    <source>
        <dbReference type="SAM" id="MobiDB-lite"/>
    </source>
</evidence>
<dbReference type="InterPro" id="IPR010644">
    <property type="entry name" value="ChdC/CLD"/>
</dbReference>
<sequence>MKPSIQSETIDIRETGGPKQGEPQKSNRRLFCLFQAFSGCLDSTALIASIKTLGLDSVLYEEVNDPHGIGLLVMHENPAVFVDRLRPLLNKPPFADCKLKPALTMLGRTYALGREQNLEDWLIEKPKRTTLNPEWPWAIWYPLRRKPEFELLPREEQSKILYEHAKIGIAFGEADFAHDVRLACHGLDQNDNDFVIGLIGKELYPLSRVVQEMRKTQQTAKYLQSLGPFFIGRVKWQSPSSTQSA</sequence>
<feature type="region of interest" description="Disordered" evidence="4">
    <location>
        <begin position="1"/>
        <end position="24"/>
    </location>
</feature>
<dbReference type="Gene3D" id="3.30.70.1030">
    <property type="entry name" value="Apc35880, domain 1"/>
    <property type="match status" value="1"/>
</dbReference>
<dbReference type="GO" id="GO:0046872">
    <property type="term" value="F:metal ion binding"/>
    <property type="evidence" value="ECO:0007669"/>
    <property type="project" value="UniProtKB-KW"/>
</dbReference>
<protein>
    <recommendedName>
        <fullName evidence="7">Chlorite dismutase</fullName>
    </recommendedName>
</protein>
<evidence type="ECO:0000313" key="5">
    <source>
        <dbReference type="EMBL" id="PIQ86469.1"/>
    </source>
</evidence>
<gene>
    <name evidence="5" type="ORF">COV74_04650</name>
</gene>
<dbReference type="GO" id="GO:0016491">
    <property type="term" value="F:oxidoreductase activity"/>
    <property type="evidence" value="ECO:0007669"/>
    <property type="project" value="InterPro"/>
</dbReference>
<dbReference type="SUPFAM" id="SSF54909">
    <property type="entry name" value="Dimeric alpha+beta barrel"/>
    <property type="match status" value="1"/>
</dbReference>
<comment type="caution">
    <text evidence="5">The sequence shown here is derived from an EMBL/GenBank/DDBJ whole genome shotgun (WGS) entry which is preliminary data.</text>
</comment>
<keyword evidence="3" id="KW-0408">Iron</keyword>
<keyword evidence="2" id="KW-0479">Metal-binding</keyword>
<accession>A0A2H0LPV9</accession>
<reference evidence="5 6" key="1">
    <citation type="submission" date="2017-09" db="EMBL/GenBank/DDBJ databases">
        <title>Depth-based differentiation of microbial function through sediment-hosted aquifers and enrichment of novel symbionts in the deep terrestrial subsurface.</title>
        <authorList>
            <person name="Probst A.J."/>
            <person name="Ladd B."/>
            <person name="Jarett J.K."/>
            <person name="Geller-Mcgrath D.E."/>
            <person name="Sieber C.M."/>
            <person name="Emerson J.B."/>
            <person name="Anantharaman K."/>
            <person name="Thomas B.C."/>
            <person name="Malmstrom R."/>
            <person name="Stieglmeier M."/>
            <person name="Klingl A."/>
            <person name="Woyke T."/>
            <person name="Ryan C.M."/>
            <person name="Banfield J.F."/>
        </authorList>
    </citation>
    <scope>NUCLEOTIDE SEQUENCE [LARGE SCALE GENOMIC DNA]</scope>
    <source>
        <strain evidence="5">CG11_big_fil_rev_8_21_14_0_20_45_26</strain>
    </source>
</reference>
<dbReference type="EMBL" id="PCVY01000043">
    <property type="protein sequence ID" value="PIQ86469.1"/>
    <property type="molecule type" value="Genomic_DNA"/>
</dbReference>
<evidence type="ECO:0000256" key="2">
    <source>
        <dbReference type="ARBA" id="ARBA00022723"/>
    </source>
</evidence>
<dbReference type="Proteomes" id="UP000230859">
    <property type="component" value="Unassembled WGS sequence"/>
</dbReference>
<keyword evidence="1" id="KW-0349">Heme</keyword>
<evidence type="ECO:0000256" key="1">
    <source>
        <dbReference type="ARBA" id="ARBA00022617"/>
    </source>
</evidence>
<dbReference type="Pfam" id="PF06778">
    <property type="entry name" value="Chlor_dismutase"/>
    <property type="match status" value="1"/>
</dbReference>
<evidence type="ECO:0000313" key="6">
    <source>
        <dbReference type="Proteomes" id="UP000230859"/>
    </source>
</evidence>
<proteinExistence type="predicted"/>
<dbReference type="InterPro" id="IPR011008">
    <property type="entry name" value="Dimeric_a/b-barrel"/>
</dbReference>
<dbReference type="AlphaFoldDB" id="A0A2H0LPV9"/>
<dbReference type="GO" id="GO:0020037">
    <property type="term" value="F:heme binding"/>
    <property type="evidence" value="ECO:0007669"/>
    <property type="project" value="InterPro"/>
</dbReference>
<evidence type="ECO:0000256" key="3">
    <source>
        <dbReference type="ARBA" id="ARBA00023004"/>
    </source>
</evidence>
<name>A0A2H0LPV9_9BACT</name>
<organism evidence="5 6">
    <name type="scientific">Candidatus Abzuiibacterium crystallinum</name>
    <dbReference type="NCBI Taxonomy" id="1974748"/>
    <lineage>
        <taxon>Bacteria</taxon>
        <taxon>Pseudomonadati</taxon>
        <taxon>Candidatus Omnitrophota</taxon>
        <taxon>Candidatus Abzuiibacterium</taxon>
    </lineage>
</organism>
<evidence type="ECO:0008006" key="7">
    <source>
        <dbReference type="Google" id="ProtNLM"/>
    </source>
</evidence>